<reference evidence="2" key="1">
    <citation type="journal article" date="2020" name="Cell">
        <title>Large-Scale Comparative Analyses of Tick Genomes Elucidate Their Genetic Diversity and Vector Capacities.</title>
        <authorList>
            <consortium name="Tick Genome and Microbiome Consortium (TIGMIC)"/>
            <person name="Jia N."/>
            <person name="Wang J."/>
            <person name="Shi W."/>
            <person name="Du L."/>
            <person name="Sun Y."/>
            <person name="Zhan W."/>
            <person name="Jiang J.F."/>
            <person name="Wang Q."/>
            <person name="Zhang B."/>
            <person name="Ji P."/>
            <person name="Bell-Sakyi L."/>
            <person name="Cui X.M."/>
            <person name="Yuan T.T."/>
            <person name="Jiang B.G."/>
            <person name="Yang W.F."/>
            <person name="Lam T.T."/>
            <person name="Chang Q.C."/>
            <person name="Ding S.J."/>
            <person name="Wang X.J."/>
            <person name="Zhu J.G."/>
            <person name="Ruan X.D."/>
            <person name="Zhao L."/>
            <person name="Wei J.T."/>
            <person name="Ye R.Z."/>
            <person name="Que T.C."/>
            <person name="Du C.H."/>
            <person name="Zhou Y.H."/>
            <person name="Cheng J.X."/>
            <person name="Dai P.F."/>
            <person name="Guo W.B."/>
            <person name="Han X.H."/>
            <person name="Huang E.J."/>
            <person name="Li L.F."/>
            <person name="Wei W."/>
            <person name="Gao Y.C."/>
            <person name="Liu J.Z."/>
            <person name="Shao H.Z."/>
            <person name="Wang X."/>
            <person name="Wang C.C."/>
            <person name="Yang T.C."/>
            <person name="Huo Q.B."/>
            <person name="Li W."/>
            <person name="Chen H.Y."/>
            <person name="Chen S.E."/>
            <person name="Zhou L.G."/>
            <person name="Ni X.B."/>
            <person name="Tian J.H."/>
            <person name="Sheng Y."/>
            <person name="Liu T."/>
            <person name="Pan Y.S."/>
            <person name="Xia L.Y."/>
            <person name="Li J."/>
            <person name="Zhao F."/>
            <person name="Cao W.C."/>
        </authorList>
    </citation>
    <scope>NUCLEOTIDE SEQUENCE</scope>
    <source>
        <strain evidence="2">Rmic-2018</strain>
    </source>
</reference>
<keyword evidence="3" id="KW-1185">Reference proteome</keyword>
<accession>A0A9J6EU26</accession>
<evidence type="ECO:0000313" key="3">
    <source>
        <dbReference type="Proteomes" id="UP000821866"/>
    </source>
</evidence>
<protein>
    <submittedName>
        <fullName evidence="2">Uncharacterized protein</fullName>
    </submittedName>
</protein>
<dbReference type="Proteomes" id="UP000821866">
    <property type="component" value="Chromosome 10"/>
</dbReference>
<reference evidence="2" key="2">
    <citation type="submission" date="2021-09" db="EMBL/GenBank/DDBJ databases">
        <authorList>
            <person name="Jia N."/>
            <person name="Wang J."/>
            <person name="Shi W."/>
            <person name="Du L."/>
            <person name="Sun Y."/>
            <person name="Zhan W."/>
            <person name="Jiang J."/>
            <person name="Wang Q."/>
            <person name="Zhang B."/>
            <person name="Ji P."/>
            <person name="Sakyi L.B."/>
            <person name="Cui X."/>
            <person name="Yuan T."/>
            <person name="Jiang B."/>
            <person name="Yang W."/>
            <person name="Lam T.T.-Y."/>
            <person name="Chang Q."/>
            <person name="Ding S."/>
            <person name="Wang X."/>
            <person name="Zhu J."/>
            <person name="Ruan X."/>
            <person name="Zhao L."/>
            <person name="Wei J."/>
            <person name="Que T."/>
            <person name="Du C."/>
            <person name="Cheng J."/>
            <person name="Dai P."/>
            <person name="Han X."/>
            <person name="Huang E."/>
            <person name="Gao Y."/>
            <person name="Liu J."/>
            <person name="Shao H."/>
            <person name="Ye R."/>
            <person name="Li L."/>
            <person name="Wei W."/>
            <person name="Wang X."/>
            <person name="Wang C."/>
            <person name="Huo Q."/>
            <person name="Li W."/>
            <person name="Guo W."/>
            <person name="Chen H."/>
            <person name="Chen S."/>
            <person name="Zhou L."/>
            <person name="Zhou L."/>
            <person name="Ni X."/>
            <person name="Tian J."/>
            <person name="Zhou Y."/>
            <person name="Sheng Y."/>
            <person name="Liu T."/>
            <person name="Pan Y."/>
            <person name="Xia L."/>
            <person name="Li J."/>
            <person name="Zhao F."/>
            <person name="Cao W."/>
        </authorList>
    </citation>
    <scope>NUCLEOTIDE SEQUENCE</scope>
    <source>
        <strain evidence="2">Rmic-2018</strain>
        <tissue evidence="2">Larvae</tissue>
    </source>
</reference>
<sequence length="323" mass="34848">MSRQGILRSNEAENGEKGDIDLLCDCASLENSQKLVVVDSGAPDIAAAATVSPFSMSEERKSLDILSVGAPNQSPSSRAITLSNFCSQSQQRSGSPPAMATYLNPETKVDSQVPEASISSINIPPHFELSASIVKRGDKTPVTVSVVADNLISIFEASHKAISPRAQECSHSITTPREVAAFPATPSSTSPDIRSQHVPASAKHANLNESVELPKATIPDKMTLSDTPDVASHARQLAMATEPSFGSESTVPRHTNLPEWSTRSSEGRLQTRFVKQAPLSSPPIHSQPKHPTVPRFLVTRSSQAMTFSLARMSRRWSRPYLKM</sequence>
<comment type="caution">
    <text evidence="2">The sequence shown here is derived from an EMBL/GenBank/DDBJ whole genome shotgun (WGS) entry which is preliminary data.</text>
</comment>
<feature type="compositionally biased region" description="Polar residues" evidence="1">
    <location>
        <begin position="244"/>
        <end position="267"/>
    </location>
</feature>
<evidence type="ECO:0000313" key="2">
    <source>
        <dbReference type="EMBL" id="KAH8037913.1"/>
    </source>
</evidence>
<evidence type="ECO:0000256" key="1">
    <source>
        <dbReference type="SAM" id="MobiDB-lite"/>
    </source>
</evidence>
<dbReference type="EMBL" id="JABSTU010000002">
    <property type="protein sequence ID" value="KAH8037913.1"/>
    <property type="molecule type" value="Genomic_DNA"/>
</dbReference>
<proteinExistence type="predicted"/>
<name>A0A9J6EU26_RHIMP</name>
<gene>
    <name evidence="2" type="ORF">HPB51_018401</name>
</gene>
<feature type="region of interest" description="Disordered" evidence="1">
    <location>
        <begin position="241"/>
        <end position="267"/>
    </location>
</feature>
<organism evidence="2 3">
    <name type="scientific">Rhipicephalus microplus</name>
    <name type="common">Cattle tick</name>
    <name type="synonym">Boophilus microplus</name>
    <dbReference type="NCBI Taxonomy" id="6941"/>
    <lineage>
        <taxon>Eukaryota</taxon>
        <taxon>Metazoa</taxon>
        <taxon>Ecdysozoa</taxon>
        <taxon>Arthropoda</taxon>
        <taxon>Chelicerata</taxon>
        <taxon>Arachnida</taxon>
        <taxon>Acari</taxon>
        <taxon>Parasitiformes</taxon>
        <taxon>Ixodida</taxon>
        <taxon>Ixodoidea</taxon>
        <taxon>Ixodidae</taxon>
        <taxon>Rhipicephalinae</taxon>
        <taxon>Rhipicephalus</taxon>
        <taxon>Boophilus</taxon>
    </lineage>
</organism>
<dbReference type="AlphaFoldDB" id="A0A9J6EU26"/>